<keyword evidence="3" id="KW-1185">Reference proteome</keyword>
<protein>
    <submittedName>
        <fullName evidence="2">DUF4158 domain-containing protein</fullName>
    </submittedName>
</protein>
<feature type="domain" description="DUF4158" evidence="1">
    <location>
        <begin position="3"/>
        <end position="94"/>
    </location>
</feature>
<accession>A0A7Z2VUT1</accession>
<sequence>MLALPESKDDLARQYGFTDADPASIRQRRGAANRLGVAVQLRLLRYPGYALASDTRLSDPVIHWIAKQVQSDATAFSEFGGREKARNEHLHELRA</sequence>
<dbReference type="InterPro" id="IPR025296">
    <property type="entry name" value="DUF4158"/>
</dbReference>
<gene>
    <name evidence="2" type="ORF">HH212_07295</name>
</gene>
<dbReference type="Proteomes" id="UP000502415">
    <property type="component" value="Chromosome"/>
</dbReference>
<dbReference type="EMBL" id="CP051685">
    <property type="protein sequence ID" value="QJD99850.1"/>
    <property type="molecule type" value="Genomic_DNA"/>
</dbReference>
<evidence type="ECO:0000313" key="2">
    <source>
        <dbReference type="EMBL" id="QJD99850.1"/>
    </source>
</evidence>
<dbReference type="Pfam" id="PF13700">
    <property type="entry name" value="DUF4158"/>
    <property type="match status" value="1"/>
</dbReference>
<reference evidence="2 3" key="1">
    <citation type="submission" date="2020-04" db="EMBL/GenBank/DDBJ databases">
        <title>Genome sequencing of novel species.</title>
        <authorList>
            <person name="Heo J."/>
            <person name="Kim S.-J."/>
            <person name="Kim J.-S."/>
            <person name="Hong S.-B."/>
            <person name="Kwon S.-W."/>
        </authorList>
    </citation>
    <scope>NUCLEOTIDE SEQUENCE [LARGE SCALE GENOMIC DNA]</scope>
    <source>
        <strain evidence="2 3">GN2-R2</strain>
    </source>
</reference>
<evidence type="ECO:0000313" key="3">
    <source>
        <dbReference type="Proteomes" id="UP000502415"/>
    </source>
</evidence>
<evidence type="ECO:0000259" key="1">
    <source>
        <dbReference type="Pfam" id="PF13700"/>
    </source>
</evidence>
<organism evidence="2 3">
    <name type="scientific">Massilia forsythiae</name>
    <dbReference type="NCBI Taxonomy" id="2728020"/>
    <lineage>
        <taxon>Bacteria</taxon>
        <taxon>Pseudomonadati</taxon>
        <taxon>Pseudomonadota</taxon>
        <taxon>Betaproteobacteria</taxon>
        <taxon>Burkholderiales</taxon>
        <taxon>Oxalobacteraceae</taxon>
        <taxon>Telluria group</taxon>
        <taxon>Massilia</taxon>
    </lineage>
</organism>
<dbReference type="KEGG" id="mfy:HH212_07295"/>
<dbReference type="AlphaFoldDB" id="A0A7Z2VUT1"/>
<proteinExistence type="predicted"/>
<name>A0A7Z2VUT1_9BURK</name>